<dbReference type="PROSITE" id="PS50222">
    <property type="entry name" value="EF_HAND_2"/>
    <property type="match status" value="3"/>
</dbReference>
<evidence type="ECO:0000313" key="2">
    <source>
        <dbReference type="EMBL" id="NGN69392.1"/>
    </source>
</evidence>
<dbReference type="InterPro" id="IPR011992">
    <property type="entry name" value="EF-hand-dom_pair"/>
</dbReference>
<dbReference type="EMBL" id="JAAKZV010000290">
    <property type="protein sequence ID" value="NGN69392.1"/>
    <property type="molecule type" value="Genomic_DNA"/>
</dbReference>
<dbReference type="Proteomes" id="UP000481583">
    <property type="component" value="Unassembled WGS sequence"/>
</dbReference>
<feature type="domain" description="EF-hand" evidence="1">
    <location>
        <begin position="74"/>
        <end position="97"/>
    </location>
</feature>
<accession>A0A6G4UBK6</accession>
<organism evidence="2 3">
    <name type="scientific">Streptomyces coryli</name>
    <dbReference type="NCBI Taxonomy" id="1128680"/>
    <lineage>
        <taxon>Bacteria</taxon>
        <taxon>Bacillati</taxon>
        <taxon>Actinomycetota</taxon>
        <taxon>Actinomycetes</taxon>
        <taxon>Kitasatosporales</taxon>
        <taxon>Streptomycetaceae</taxon>
        <taxon>Streptomyces</taxon>
    </lineage>
</organism>
<feature type="domain" description="EF-hand" evidence="1">
    <location>
        <begin position="105"/>
        <end position="139"/>
    </location>
</feature>
<dbReference type="Pfam" id="PF13202">
    <property type="entry name" value="EF-hand_5"/>
    <property type="match status" value="1"/>
</dbReference>
<dbReference type="RefSeq" id="WP_165244289.1">
    <property type="nucleotide sequence ID" value="NZ_JAAKZV010000290.1"/>
</dbReference>
<dbReference type="SUPFAM" id="SSF47473">
    <property type="entry name" value="EF-hand"/>
    <property type="match status" value="1"/>
</dbReference>
<dbReference type="InterPro" id="IPR018247">
    <property type="entry name" value="EF_Hand_1_Ca_BS"/>
</dbReference>
<dbReference type="CDD" id="cd00051">
    <property type="entry name" value="EFh"/>
    <property type="match status" value="1"/>
</dbReference>
<dbReference type="SMART" id="SM00054">
    <property type="entry name" value="EFh"/>
    <property type="match status" value="4"/>
</dbReference>
<reference evidence="2 3" key="1">
    <citation type="submission" date="2020-02" db="EMBL/GenBank/DDBJ databases">
        <title>Whole-genome analyses of novel actinobacteria.</title>
        <authorList>
            <person name="Sahin N."/>
        </authorList>
    </citation>
    <scope>NUCLEOTIDE SEQUENCE [LARGE SCALE GENOMIC DNA]</scope>
    <source>
        <strain evidence="2 3">A7024</strain>
    </source>
</reference>
<sequence>MTEATTETTDILDRKLERAFELLDSDANGELVEADLLVLADRLAAAFERGDDPARKGRLRTALHRIWQDHLAGMDDDGNGYVDMDEFTRGFRAAGSTNREKLLGDLSEVVAAWMDLVDINGNGRIDVDEYRQMYESAFGITPEDLEYGFRQLDLDGSGELDEQELRQATEEYYTSTDPDAPGNWLFGPL</sequence>
<evidence type="ECO:0000313" key="3">
    <source>
        <dbReference type="Proteomes" id="UP000481583"/>
    </source>
</evidence>
<comment type="caution">
    <text evidence="2">The sequence shown here is derived from an EMBL/GenBank/DDBJ whole genome shotgun (WGS) entry which is preliminary data.</text>
</comment>
<name>A0A6G4UBK6_9ACTN</name>
<dbReference type="InterPro" id="IPR002048">
    <property type="entry name" value="EF_hand_dom"/>
</dbReference>
<feature type="domain" description="EF-hand" evidence="1">
    <location>
        <begin position="140"/>
        <end position="175"/>
    </location>
</feature>
<gene>
    <name evidence="2" type="ORF">G5C51_36580</name>
</gene>
<dbReference type="GO" id="GO:0005509">
    <property type="term" value="F:calcium ion binding"/>
    <property type="evidence" value="ECO:0007669"/>
    <property type="project" value="InterPro"/>
</dbReference>
<protein>
    <submittedName>
        <fullName evidence="2">EF-hand domain-containing protein</fullName>
    </submittedName>
</protein>
<dbReference type="Gene3D" id="1.10.238.10">
    <property type="entry name" value="EF-hand"/>
    <property type="match status" value="1"/>
</dbReference>
<dbReference type="PROSITE" id="PS00018">
    <property type="entry name" value="EF_HAND_1"/>
    <property type="match status" value="2"/>
</dbReference>
<dbReference type="AlphaFoldDB" id="A0A6G4UBK6"/>
<keyword evidence="3" id="KW-1185">Reference proteome</keyword>
<dbReference type="Pfam" id="PF13499">
    <property type="entry name" value="EF-hand_7"/>
    <property type="match status" value="1"/>
</dbReference>
<evidence type="ECO:0000259" key="1">
    <source>
        <dbReference type="PROSITE" id="PS50222"/>
    </source>
</evidence>
<proteinExistence type="predicted"/>